<organism evidence="3">
    <name type="scientific">uncultured Nocardioidaceae bacterium</name>
    <dbReference type="NCBI Taxonomy" id="253824"/>
    <lineage>
        <taxon>Bacteria</taxon>
        <taxon>Bacillati</taxon>
        <taxon>Actinomycetota</taxon>
        <taxon>Actinomycetes</taxon>
        <taxon>Propionibacteriales</taxon>
        <taxon>Nocardioidaceae</taxon>
        <taxon>environmental samples</taxon>
    </lineage>
</organism>
<feature type="domain" description="GFO/IDH/MocA-like oxidoreductase" evidence="2">
    <location>
        <begin position="144"/>
        <end position="232"/>
    </location>
</feature>
<dbReference type="InterPro" id="IPR055170">
    <property type="entry name" value="GFO_IDH_MocA-like_dom"/>
</dbReference>
<evidence type="ECO:0000259" key="1">
    <source>
        <dbReference type="Pfam" id="PF01408"/>
    </source>
</evidence>
<sequence>MSPTLRVGLVGAGGVGARHATTLAGLDDVDLVAITDVDPARAETLAADHDARVHPTQADMMGSDRLDAIWLCVPPFAHGEPERLAIEAGLPFFVEKPLGTDLETAEDIARAVQASGLPTATGYHWRGMPGVERAEQALADCPVRLATGAWLDKVPPVAWWSSRSGSGGQVNEQATHLLDVMRALVGEPVSVHAAAARVAERAPDLVDPATAAVLSFDTGAVGTLAAANTLRWKESATLLLVADGLAVEIGETATLLRWPDHVEEVPDEGAAKVRVDADFCDAVRRGDAGAVRVPYAEALRTHRVGCALTESADRGHAIDVTVDRG</sequence>
<proteinExistence type="predicted"/>
<dbReference type="GO" id="GO:0000166">
    <property type="term" value="F:nucleotide binding"/>
    <property type="evidence" value="ECO:0007669"/>
    <property type="project" value="InterPro"/>
</dbReference>
<dbReference type="InterPro" id="IPR036291">
    <property type="entry name" value="NAD(P)-bd_dom_sf"/>
</dbReference>
<feature type="domain" description="Gfo/Idh/MocA-like oxidoreductase N-terminal" evidence="1">
    <location>
        <begin position="5"/>
        <end position="118"/>
    </location>
</feature>
<dbReference type="AlphaFoldDB" id="A0A6J4LJ36"/>
<dbReference type="PANTHER" id="PTHR43249">
    <property type="entry name" value="UDP-N-ACETYL-2-AMINO-2-DEOXY-D-GLUCURONATE OXIDASE"/>
    <property type="match status" value="1"/>
</dbReference>
<dbReference type="Gene3D" id="3.40.50.720">
    <property type="entry name" value="NAD(P)-binding Rossmann-like Domain"/>
    <property type="match status" value="1"/>
</dbReference>
<name>A0A6J4LJ36_9ACTN</name>
<dbReference type="PANTHER" id="PTHR43249:SF1">
    <property type="entry name" value="D-GLUCOSIDE 3-DEHYDROGENASE"/>
    <property type="match status" value="1"/>
</dbReference>
<evidence type="ECO:0000313" key="3">
    <source>
        <dbReference type="EMBL" id="CAA9334361.1"/>
    </source>
</evidence>
<dbReference type="SUPFAM" id="SSF55347">
    <property type="entry name" value="Glyceraldehyde-3-phosphate dehydrogenase-like, C-terminal domain"/>
    <property type="match status" value="1"/>
</dbReference>
<dbReference type="Pfam" id="PF22725">
    <property type="entry name" value="GFO_IDH_MocA_C3"/>
    <property type="match status" value="1"/>
</dbReference>
<reference evidence="3" key="1">
    <citation type="submission" date="2020-02" db="EMBL/GenBank/DDBJ databases">
        <authorList>
            <person name="Meier V. D."/>
        </authorList>
    </citation>
    <scope>NUCLEOTIDE SEQUENCE</scope>
    <source>
        <strain evidence="3">AVDCRST_MAG29</strain>
    </source>
</reference>
<dbReference type="Pfam" id="PF01408">
    <property type="entry name" value="GFO_IDH_MocA"/>
    <property type="match status" value="1"/>
</dbReference>
<evidence type="ECO:0000259" key="2">
    <source>
        <dbReference type="Pfam" id="PF22725"/>
    </source>
</evidence>
<dbReference type="InterPro" id="IPR052515">
    <property type="entry name" value="Gfo/Idh/MocA_Oxidoreductase"/>
</dbReference>
<gene>
    <name evidence="3" type="ORF">AVDCRST_MAG29-1227</name>
</gene>
<dbReference type="SUPFAM" id="SSF51735">
    <property type="entry name" value="NAD(P)-binding Rossmann-fold domains"/>
    <property type="match status" value="1"/>
</dbReference>
<dbReference type="EMBL" id="CADCUG010000067">
    <property type="protein sequence ID" value="CAA9334361.1"/>
    <property type="molecule type" value="Genomic_DNA"/>
</dbReference>
<accession>A0A6J4LJ36</accession>
<dbReference type="InterPro" id="IPR000683">
    <property type="entry name" value="Gfo/Idh/MocA-like_OxRdtase_N"/>
</dbReference>
<protein>
    <submittedName>
        <fullName evidence="3">Oxidoreductase-like protein</fullName>
    </submittedName>
</protein>
<dbReference type="Gene3D" id="3.30.360.10">
    <property type="entry name" value="Dihydrodipicolinate Reductase, domain 2"/>
    <property type="match status" value="1"/>
</dbReference>